<proteinExistence type="predicted"/>
<evidence type="ECO:0000313" key="2">
    <source>
        <dbReference type="EMBL" id="ALS96896.1"/>
    </source>
</evidence>
<evidence type="ECO:0008006" key="4">
    <source>
        <dbReference type="Google" id="ProtNLM"/>
    </source>
</evidence>
<reference evidence="2 3" key="1">
    <citation type="submission" date="2015-12" db="EMBL/GenBank/DDBJ databases">
        <title>Complete genome of Lacimicrobium alkaliphilum KCTC 32984.</title>
        <authorList>
            <person name="Kim S.-G."/>
            <person name="Lee Y.-J."/>
        </authorList>
    </citation>
    <scope>NUCLEOTIDE SEQUENCE [LARGE SCALE GENOMIC DNA]</scope>
    <source>
        <strain evidence="2 3">YelD216</strain>
    </source>
</reference>
<dbReference type="KEGG" id="lal:AT746_00455"/>
<evidence type="ECO:0000256" key="1">
    <source>
        <dbReference type="SAM" id="SignalP"/>
    </source>
</evidence>
<protein>
    <recommendedName>
        <fullName evidence="4">Amidohydrolase-related domain-containing protein</fullName>
    </recommendedName>
</protein>
<gene>
    <name evidence="2" type="ORF">AT746_00455</name>
</gene>
<sequence>MKLFIITLVSIFISLSSDASERLHFTFGEMLVADAHLDAEATLKKRSPYLIRLSYMVGSKLPGIKDKFKSCAESLDIKKIVVSDGVNLDEHGSMYPHMRHNKLLELYAEQFNIKIISHLSRHPLTVLNGGEKNSPCGF</sequence>
<name>A0A0U3AVH3_9ALTE</name>
<feature type="chain" id="PRO_5006836202" description="Amidohydrolase-related domain-containing protein" evidence="1">
    <location>
        <begin position="20"/>
        <end position="138"/>
    </location>
</feature>
<evidence type="ECO:0000313" key="3">
    <source>
        <dbReference type="Proteomes" id="UP000068447"/>
    </source>
</evidence>
<accession>A0A0U3AVH3</accession>
<feature type="signal peptide" evidence="1">
    <location>
        <begin position="1"/>
        <end position="19"/>
    </location>
</feature>
<dbReference type="EMBL" id="CP013650">
    <property type="protein sequence ID" value="ALS96896.1"/>
    <property type="molecule type" value="Genomic_DNA"/>
</dbReference>
<keyword evidence="1" id="KW-0732">Signal</keyword>
<organism evidence="2 3">
    <name type="scientific">Lacimicrobium alkaliphilum</name>
    <dbReference type="NCBI Taxonomy" id="1526571"/>
    <lineage>
        <taxon>Bacteria</taxon>
        <taxon>Pseudomonadati</taxon>
        <taxon>Pseudomonadota</taxon>
        <taxon>Gammaproteobacteria</taxon>
        <taxon>Alteromonadales</taxon>
        <taxon>Alteromonadaceae</taxon>
        <taxon>Lacimicrobium</taxon>
    </lineage>
</organism>
<dbReference type="AlphaFoldDB" id="A0A0U3AVH3"/>
<dbReference type="RefSeq" id="WP_062474892.1">
    <property type="nucleotide sequence ID" value="NZ_CP013650.1"/>
</dbReference>
<keyword evidence="3" id="KW-1185">Reference proteome</keyword>
<dbReference type="Proteomes" id="UP000068447">
    <property type="component" value="Chromosome"/>
</dbReference>